<sequence>MLYLKIFQTAGFLGAQFTNGFLLFLIQLKGVKLFGSYRYVISSFTLYTFLYTWIEILTQPVMHIYGPIFVVYMDSALKYEKSIGEFIVCLYCASFALCISLLATQFYTRYLAICRPERFKIFNGPQLCLLFIPSLICFILWFSFVWFGMQNTKVKQEYLREVLLSNYNESSNDVSFIAPMYWKPDENNVKRYDFYEISASAGCVLIIVSCLSTIIFCIIRIYNRLHQKTATMSNRTKDINKQILKTLCLQTILPIIMMYTPVGLFIVFPLFEIGVGKFANIVGASLGVYPSLEPLFPLICIREFRRTILCWFSRPTEVHTKVSTSVKTL</sequence>
<keyword evidence="21" id="KW-1185">Reference proteome</keyword>
<evidence type="ECO:0000256" key="10">
    <source>
        <dbReference type="ARBA" id="ARBA00023170"/>
    </source>
</evidence>
<dbReference type="SUPFAM" id="SSF81321">
    <property type="entry name" value="Family A G protein-coupled receptor-like"/>
    <property type="match status" value="1"/>
</dbReference>
<evidence type="ECO:0000256" key="1">
    <source>
        <dbReference type="ARBA" id="ARBA00004272"/>
    </source>
</evidence>
<keyword evidence="4" id="KW-0716">Sensory transduction</keyword>
<evidence type="ECO:0000256" key="18">
    <source>
        <dbReference type="ARBA" id="ARBA00082489"/>
    </source>
</evidence>
<dbReference type="FunFam" id="1.20.1070.10:FF:000128">
    <property type="entry name" value="Seven TM Receptor"/>
    <property type="match status" value="1"/>
</dbReference>
<comment type="subunit">
    <text evidence="15">Interacts with odr-4.</text>
</comment>
<accession>A0A9P1IXD0</accession>
<evidence type="ECO:0000256" key="11">
    <source>
        <dbReference type="ARBA" id="ARBA00023180"/>
    </source>
</evidence>
<evidence type="ECO:0000256" key="13">
    <source>
        <dbReference type="ARBA" id="ARBA00054965"/>
    </source>
</evidence>
<evidence type="ECO:0000256" key="3">
    <source>
        <dbReference type="ARBA" id="ARBA00022500"/>
    </source>
</evidence>
<evidence type="ECO:0000256" key="8">
    <source>
        <dbReference type="ARBA" id="ARBA00023069"/>
    </source>
</evidence>
<dbReference type="GO" id="GO:0006935">
    <property type="term" value="P:chemotaxis"/>
    <property type="evidence" value="ECO:0007669"/>
    <property type="project" value="UniProtKB-KW"/>
</dbReference>
<dbReference type="GO" id="GO:0038022">
    <property type="term" value="F:G protein-coupled olfactory receptor activity"/>
    <property type="evidence" value="ECO:0007669"/>
    <property type="project" value="TreeGrafter"/>
</dbReference>
<dbReference type="Pfam" id="PF10326">
    <property type="entry name" value="7TM_GPCR_Str"/>
    <property type="match status" value="1"/>
</dbReference>
<evidence type="ECO:0000256" key="15">
    <source>
        <dbReference type="ARBA" id="ARBA00064300"/>
    </source>
</evidence>
<keyword evidence="9 19" id="KW-0472">Membrane</keyword>
<keyword evidence="12" id="KW-0966">Cell projection</keyword>
<keyword evidence="3" id="KW-0145">Chemotaxis</keyword>
<proteinExistence type="inferred from homology"/>
<evidence type="ECO:0000256" key="9">
    <source>
        <dbReference type="ARBA" id="ARBA00023136"/>
    </source>
</evidence>
<feature type="transmembrane region" description="Helical" evidence="19">
    <location>
        <begin position="83"/>
        <end position="107"/>
    </location>
</feature>
<evidence type="ECO:0000256" key="14">
    <source>
        <dbReference type="ARBA" id="ARBA00061678"/>
    </source>
</evidence>
<comment type="caution">
    <text evidence="20">The sequence shown here is derived from an EMBL/GenBank/DDBJ whole genome shotgun (WGS) entry which is preliminary data.</text>
</comment>
<comment type="similarity">
    <text evidence="14">Belongs to the nematode receptor-like protein str family.</text>
</comment>
<evidence type="ECO:0000313" key="21">
    <source>
        <dbReference type="Proteomes" id="UP001152747"/>
    </source>
</evidence>
<feature type="transmembrane region" description="Helical" evidence="19">
    <location>
        <begin position="243"/>
        <end position="271"/>
    </location>
</feature>
<dbReference type="InterPro" id="IPR019428">
    <property type="entry name" value="7TM_GPCR_serpentine_rcpt_Str"/>
</dbReference>
<keyword evidence="11" id="KW-0325">Glycoprotein</keyword>
<feature type="transmembrane region" description="Helical" evidence="19">
    <location>
        <begin position="6"/>
        <end position="25"/>
    </location>
</feature>
<dbReference type="AlphaFoldDB" id="A0A9P1IXD0"/>
<comment type="function">
    <text evidence="13">An odorant receptor which affects chemotaxis to the volatile odorant diacetyl. Specifies AWA neuronal cell fate via the odr-7 pathway.</text>
</comment>
<evidence type="ECO:0000256" key="19">
    <source>
        <dbReference type="SAM" id="Phobius"/>
    </source>
</evidence>
<feature type="transmembrane region" description="Helical" evidence="19">
    <location>
        <begin position="197"/>
        <end position="222"/>
    </location>
</feature>
<keyword evidence="8" id="KW-0969">Cilium</keyword>
<evidence type="ECO:0000256" key="4">
    <source>
        <dbReference type="ARBA" id="ARBA00022606"/>
    </source>
</evidence>
<evidence type="ECO:0000256" key="16">
    <source>
        <dbReference type="ARBA" id="ARBA00067967"/>
    </source>
</evidence>
<keyword evidence="10" id="KW-0675">Receptor</keyword>
<feature type="transmembrane region" description="Helical" evidence="19">
    <location>
        <begin position="37"/>
        <end position="54"/>
    </location>
</feature>
<evidence type="ECO:0000313" key="20">
    <source>
        <dbReference type="EMBL" id="CAI5452461.1"/>
    </source>
</evidence>
<keyword evidence="7 19" id="KW-1133">Transmembrane helix</keyword>
<dbReference type="GO" id="GO:0060170">
    <property type="term" value="C:ciliary membrane"/>
    <property type="evidence" value="ECO:0007669"/>
    <property type="project" value="UniProtKB-SubCell"/>
</dbReference>
<dbReference type="PANTHER" id="PTHR22943:SF81">
    <property type="entry name" value="SEVEN TM RECEPTOR"/>
    <property type="match status" value="1"/>
</dbReference>
<name>A0A9P1IXD0_9PELO</name>
<dbReference type="Proteomes" id="UP001152747">
    <property type="component" value="Unassembled WGS sequence"/>
</dbReference>
<keyword evidence="5 19" id="KW-0812">Transmembrane</keyword>
<evidence type="ECO:0000256" key="6">
    <source>
        <dbReference type="ARBA" id="ARBA00022725"/>
    </source>
</evidence>
<keyword evidence="6" id="KW-0552">Olfaction</keyword>
<keyword evidence="2" id="KW-1003">Cell membrane</keyword>
<dbReference type="PANTHER" id="PTHR22943">
    <property type="entry name" value="7-TRANSMEMBRANE DOMAIN RECEPTOR C.ELEGANS"/>
    <property type="match status" value="1"/>
</dbReference>
<dbReference type="Gene3D" id="1.20.1070.10">
    <property type="entry name" value="Rhodopsin 7-helix transmembrane proteins"/>
    <property type="match status" value="1"/>
</dbReference>
<evidence type="ECO:0000256" key="2">
    <source>
        <dbReference type="ARBA" id="ARBA00022475"/>
    </source>
</evidence>
<organism evidence="20 21">
    <name type="scientific">Caenorhabditis angaria</name>
    <dbReference type="NCBI Taxonomy" id="860376"/>
    <lineage>
        <taxon>Eukaryota</taxon>
        <taxon>Metazoa</taxon>
        <taxon>Ecdysozoa</taxon>
        <taxon>Nematoda</taxon>
        <taxon>Chromadorea</taxon>
        <taxon>Rhabditida</taxon>
        <taxon>Rhabditina</taxon>
        <taxon>Rhabditomorpha</taxon>
        <taxon>Rhabditoidea</taxon>
        <taxon>Rhabditidae</taxon>
        <taxon>Peloderinae</taxon>
        <taxon>Caenorhabditis</taxon>
    </lineage>
</organism>
<reference evidence="20" key="1">
    <citation type="submission" date="2022-11" db="EMBL/GenBank/DDBJ databases">
        <authorList>
            <person name="Kikuchi T."/>
        </authorList>
    </citation>
    <scope>NUCLEOTIDE SEQUENCE</scope>
    <source>
        <strain evidence="20">PS1010</strain>
    </source>
</reference>
<dbReference type="OrthoDB" id="5819686at2759"/>
<evidence type="ECO:0000256" key="12">
    <source>
        <dbReference type="ARBA" id="ARBA00023273"/>
    </source>
</evidence>
<protein>
    <recommendedName>
        <fullName evidence="16">Serpentine receptor class r-10</fullName>
    </recommendedName>
    <alternativeName>
        <fullName evidence="17">Odorant response abnormal protein 10</fullName>
    </alternativeName>
    <alternativeName>
        <fullName evidence="18">Olfactory receptor 10</fullName>
    </alternativeName>
</protein>
<evidence type="ECO:0000256" key="17">
    <source>
        <dbReference type="ARBA" id="ARBA00078653"/>
    </source>
</evidence>
<feature type="transmembrane region" description="Helical" evidence="19">
    <location>
        <begin position="127"/>
        <end position="149"/>
    </location>
</feature>
<comment type="subcellular location">
    <subcellularLocation>
        <location evidence="1">Cell projection</location>
        <location evidence="1">Cilium membrane</location>
        <topology evidence="1">Multi-pass membrane protein</topology>
    </subcellularLocation>
</comment>
<evidence type="ECO:0000256" key="7">
    <source>
        <dbReference type="ARBA" id="ARBA00022989"/>
    </source>
</evidence>
<dbReference type="GO" id="GO:0042048">
    <property type="term" value="P:olfactory behavior"/>
    <property type="evidence" value="ECO:0007669"/>
    <property type="project" value="TreeGrafter"/>
</dbReference>
<gene>
    <name evidence="20" type="ORF">CAMP_LOCUS15098</name>
</gene>
<evidence type="ECO:0000256" key="5">
    <source>
        <dbReference type="ARBA" id="ARBA00022692"/>
    </source>
</evidence>
<dbReference type="EMBL" id="CANHGI010000005">
    <property type="protein sequence ID" value="CAI5452461.1"/>
    <property type="molecule type" value="Genomic_DNA"/>
</dbReference>